<comment type="caution">
    <text evidence="1">The sequence shown here is derived from an EMBL/GenBank/DDBJ whole genome shotgun (WGS) entry which is preliminary data.</text>
</comment>
<protein>
    <submittedName>
        <fullName evidence="1">Unnamed protein product</fullName>
    </submittedName>
</protein>
<keyword evidence="2" id="KW-1185">Reference proteome</keyword>
<dbReference type="Proteomes" id="UP001165101">
    <property type="component" value="Unassembled WGS sequence"/>
</dbReference>
<accession>A0ACB5TPR0</accession>
<evidence type="ECO:0000313" key="1">
    <source>
        <dbReference type="EMBL" id="GME92388.1"/>
    </source>
</evidence>
<dbReference type="EMBL" id="BSXV01001304">
    <property type="protein sequence ID" value="GME92388.1"/>
    <property type="molecule type" value="Genomic_DNA"/>
</dbReference>
<proteinExistence type="predicted"/>
<gene>
    <name evidence="1" type="ORF">Cboi01_000272500</name>
</gene>
<evidence type="ECO:0000313" key="2">
    <source>
        <dbReference type="Proteomes" id="UP001165101"/>
    </source>
</evidence>
<name>A0ACB5TPR0_CANBO</name>
<organism evidence="1 2">
    <name type="scientific">Candida boidinii</name>
    <name type="common">Yeast</name>
    <dbReference type="NCBI Taxonomy" id="5477"/>
    <lineage>
        <taxon>Eukaryota</taxon>
        <taxon>Fungi</taxon>
        <taxon>Dikarya</taxon>
        <taxon>Ascomycota</taxon>
        <taxon>Saccharomycotina</taxon>
        <taxon>Pichiomycetes</taxon>
        <taxon>Pichiales</taxon>
        <taxon>Pichiaceae</taxon>
        <taxon>Ogataea</taxon>
        <taxon>Ogataea/Candida clade</taxon>
    </lineage>
</organism>
<reference evidence="1" key="1">
    <citation type="submission" date="2023-04" db="EMBL/GenBank/DDBJ databases">
        <title>Candida boidinii NBRC 1967.</title>
        <authorList>
            <person name="Ichikawa N."/>
            <person name="Sato H."/>
            <person name="Tonouchi N."/>
        </authorList>
    </citation>
    <scope>NUCLEOTIDE SEQUENCE</scope>
    <source>
        <strain evidence="1">NBRC 1967</strain>
    </source>
</reference>
<sequence length="142" mass="15432">MDTGLIGLLTSCALCDTKDEELEEEGKLVADDPNESPNDSFEGLVDPCLETISISLLTGKSYSSTLSETSSDLLLKLLAQKNRCRSISKDPSLILQTTTPPLAEYAMRSSTAANSEEDPDEAPNILETFNICNDSIIEWLTI</sequence>